<dbReference type="Proteomes" id="UP000634139">
    <property type="component" value="Unassembled WGS sequence"/>
</dbReference>
<dbReference type="RefSeq" id="WP_189542005.1">
    <property type="nucleotide sequence ID" value="NZ_BMZD01000006.1"/>
</dbReference>
<keyword evidence="10 11" id="KW-0998">Cell outer membrane</keyword>
<dbReference type="SUPFAM" id="SSF56935">
    <property type="entry name" value="Porins"/>
    <property type="match status" value="1"/>
</dbReference>
<keyword evidence="8 12" id="KW-0798">TonB box</keyword>
<evidence type="ECO:0000256" key="10">
    <source>
        <dbReference type="ARBA" id="ARBA00023237"/>
    </source>
</evidence>
<dbReference type="AlphaFoldDB" id="A0A918RMV0"/>
<reference evidence="16" key="2">
    <citation type="submission" date="2020-09" db="EMBL/GenBank/DDBJ databases">
        <authorList>
            <person name="Sun Q."/>
            <person name="Kim S."/>
        </authorList>
    </citation>
    <scope>NUCLEOTIDE SEQUENCE</scope>
    <source>
        <strain evidence="16">KCTC 32422</strain>
    </source>
</reference>
<evidence type="ECO:0000256" key="1">
    <source>
        <dbReference type="ARBA" id="ARBA00004571"/>
    </source>
</evidence>
<sequence length="845" mass="91255">MSKLRHSFALGASVLVLATAATPVFAQEADETAPGGNPEIVVTAQFREQRLQDTPLAISAVNSEMLEARSQTSVEQVAAQAPNVTLTPQGQQNGSGLIAFIRGVGQTDFNFALEPGVGIYVDDVYIPTLTGSLLDLMDLDRVEVLRGPQGTLSGRNAIGGAIKLFSTKPQGNGKGSIQATYGSFNRVEVRGFADLALADNLFARVAGVSKNRDGYVKRLDYGLTHPGSGVPTNNTGSPVLGTLGGQSYAAGKLSLRWLPTETVEVNVSGDYTRDRSEAGAGVLRYFNNASTTGDGVAWLRNTITGAPVVGNCAFVPYGVNSCDTLTGYDRRYVTYSTFADTRPVTPQAPFKPVIFEPQQWLDNYGVMGTIDIDLSDSLQLKSITAWRHYKSVWSQDVDNSPIANQQLRQTLINDQWSQELRLNGKIGDDAAFEYTLGGFYFKRDGTLTARVVLNYAGLDFLHGPDPTPASNKALFATGIWHVTDSLNITGGVRHSWDSKDYVFQRHNPDGTLPGACAAPPPAATFSTGVPNCLIAGLNGSPASFDSKRFDWRIAMDYRFSPEVMAYAQVATGYRAGGVNPRPFFGPANGALNQIKSFKPETLISYEAGFKTDLFDRKLRLNVSAFYNDYKDIILTLSACPIAPCLQPNNVGAADVKGFEVETLIKPTPAFTLDGSLSYIDFKYKALTGATAVTLNMVTPYTPEWKASFGAQYDFENVLGGTLSARFDGSYQSHIYTEAVNYDRILVSTTAPITTSPAVPGVTARPGGGPLATLVASNRIDGYFVGNARLTWKQEAEAPISVSLEVLNVFDKYYYTSLYEQFASPGTISGAPSLPRTWAVTLKKEF</sequence>
<keyword evidence="5 11" id="KW-0812">Transmembrane</keyword>
<proteinExistence type="inferred from homology"/>
<keyword evidence="3 11" id="KW-1134">Transmembrane beta strand</keyword>
<organism evidence="16 17">
    <name type="scientific">Novosphingobium arvoryzae</name>
    <dbReference type="NCBI Taxonomy" id="1256514"/>
    <lineage>
        <taxon>Bacteria</taxon>
        <taxon>Pseudomonadati</taxon>
        <taxon>Pseudomonadota</taxon>
        <taxon>Alphaproteobacteria</taxon>
        <taxon>Sphingomonadales</taxon>
        <taxon>Sphingomonadaceae</taxon>
        <taxon>Novosphingobium</taxon>
    </lineage>
</organism>
<dbReference type="InterPro" id="IPR037066">
    <property type="entry name" value="Plug_dom_sf"/>
</dbReference>
<dbReference type="PROSITE" id="PS52016">
    <property type="entry name" value="TONB_DEPENDENT_REC_3"/>
    <property type="match status" value="1"/>
</dbReference>
<comment type="subcellular location">
    <subcellularLocation>
        <location evidence="1 11">Cell outer membrane</location>
        <topology evidence="1 11">Multi-pass membrane protein</topology>
    </subcellularLocation>
</comment>
<evidence type="ECO:0000313" key="17">
    <source>
        <dbReference type="Proteomes" id="UP000634139"/>
    </source>
</evidence>
<evidence type="ECO:0000256" key="3">
    <source>
        <dbReference type="ARBA" id="ARBA00022452"/>
    </source>
</evidence>
<keyword evidence="13" id="KW-0732">Signal</keyword>
<evidence type="ECO:0000259" key="15">
    <source>
        <dbReference type="Pfam" id="PF07715"/>
    </source>
</evidence>
<dbReference type="InterPro" id="IPR000531">
    <property type="entry name" value="Beta-barrel_TonB"/>
</dbReference>
<dbReference type="GO" id="GO:0009279">
    <property type="term" value="C:cell outer membrane"/>
    <property type="evidence" value="ECO:0007669"/>
    <property type="project" value="UniProtKB-SubCell"/>
</dbReference>
<dbReference type="Pfam" id="PF00593">
    <property type="entry name" value="TonB_dep_Rec_b-barrel"/>
    <property type="match status" value="1"/>
</dbReference>
<evidence type="ECO:0000256" key="4">
    <source>
        <dbReference type="ARBA" id="ARBA00022496"/>
    </source>
</evidence>
<keyword evidence="17" id="KW-1185">Reference proteome</keyword>
<protein>
    <submittedName>
        <fullName evidence="16">TonB-dependent receptor</fullName>
    </submittedName>
</protein>
<keyword evidence="7" id="KW-0406">Ion transport</keyword>
<reference evidence="16" key="1">
    <citation type="journal article" date="2014" name="Int. J. Syst. Evol. Microbiol.">
        <title>Complete genome sequence of Corynebacterium casei LMG S-19264T (=DSM 44701T), isolated from a smear-ripened cheese.</title>
        <authorList>
            <consortium name="US DOE Joint Genome Institute (JGI-PGF)"/>
            <person name="Walter F."/>
            <person name="Albersmeier A."/>
            <person name="Kalinowski J."/>
            <person name="Ruckert C."/>
        </authorList>
    </citation>
    <scope>NUCLEOTIDE SEQUENCE</scope>
    <source>
        <strain evidence="16">KCTC 32422</strain>
    </source>
</reference>
<dbReference type="InterPro" id="IPR036942">
    <property type="entry name" value="Beta-barrel_TonB_sf"/>
</dbReference>
<evidence type="ECO:0000256" key="7">
    <source>
        <dbReference type="ARBA" id="ARBA00023065"/>
    </source>
</evidence>
<keyword evidence="6" id="KW-0408">Iron</keyword>
<evidence type="ECO:0000259" key="14">
    <source>
        <dbReference type="Pfam" id="PF00593"/>
    </source>
</evidence>
<evidence type="ECO:0000256" key="13">
    <source>
        <dbReference type="SAM" id="SignalP"/>
    </source>
</evidence>
<evidence type="ECO:0000256" key="8">
    <source>
        <dbReference type="ARBA" id="ARBA00023077"/>
    </source>
</evidence>
<dbReference type="PANTHER" id="PTHR32552:SF81">
    <property type="entry name" value="TONB-DEPENDENT OUTER MEMBRANE RECEPTOR"/>
    <property type="match status" value="1"/>
</dbReference>
<keyword evidence="9 11" id="KW-0472">Membrane</keyword>
<keyword evidence="2 11" id="KW-0813">Transport</keyword>
<dbReference type="InterPro" id="IPR012910">
    <property type="entry name" value="Plug_dom"/>
</dbReference>
<dbReference type="Gene3D" id="2.170.130.10">
    <property type="entry name" value="TonB-dependent receptor, plug domain"/>
    <property type="match status" value="1"/>
</dbReference>
<evidence type="ECO:0000313" key="16">
    <source>
        <dbReference type="EMBL" id="GHA02880.1"/>
    </source>
</evidence>
<name>A0A918RMV0_9SPHN</name>
<feature type="domain" description="TonB-dependent receptor plug" evidence="15">
    <location>
        <begin position="51"/>
        <end position="161"/>
    </location>
</feature>
<evidence type="ECO:0000256" key="6">
    <source>
        <dbReference type="ARBA" id="ARBA00023004"/>
    </source>
</evidence>
<comment type="caution">
    <text evidence="16">The sequence shown here is derived from an EMBL/GenBank/DDBJ whole genome shotgun (WGS) entry which is preliminary data.</text>
</comment>
<dbReference type="Pfam" id="PF07715">
    <property type="entry name" value="Plug"/>
    <property type="match status" value="1"/>
</dbReference>
<evidence type="ECO:0000256" key="9">
    <source>
        <dbReference type="ARBA" id="ARBA00023136"/>
    </source>
</evidence>
<dbReference type="GO" id="GO:0006826">
    <property type="term" value="P:iron ion transport"/>
    <property type="evidence" value="ECO:0007669"/>
    <property type="project" value="UniProtKB-KW"/>
</dbReference>
<accession>A0A918RMV0</accession>
<dbReference type="Gene3D" id="2.40.170.20">
    <property type="entry name" value="TonB-dependent receptor, beta-barrel domain"/>
    <property type="match status" value="1"/>
</dbReference>
<evidence type="ECO:0000256" key="11">
    <source>
        <dbReference type="PROSITE-ProRule" id="PRU01360"/>
    </source>
</evidence>
<keyword evidence="16" id="KW-0675">Receptor</keyword>
<evidence type="ECO:0000256" key="12">
    <source>
        <dbReference type="RuleBase" id="RU003357"/>
    </source>
</evidence>
<dbReference type="InterPro" id="IPR039426">
    <property type="entry name" value="TonB-dep_rcpt-like"/>
</dbReference>
<feature type="signal peptide" evidence="13">
    <location>
        <begin position="1"/>
        <end position="26"/>
    </location>
</feature>
<feature type="chain" id="PRO_5037333185" evidence="13">
    <location>
        <begin position="27"/>
        <end position="845"/>
    </location>
</feature>
<comment type="similarity">
    <text evidence="11 12">Belongs to the TonB-dependent receptor family.</text>
</comment>
<gene>
    <name evidence="16" type="ORF">GCM10011617_24680</name>
</gene>
<feature type="domain" description="TonB-dependent receptor-like beta-barrel" evidence="14">
    <location>
        <begin position="329"/>
        <end position="808"/>
    </location>
</feature>
<evidence type="ECO:0000256" key="2">
    <source>
        <dbReference type="ARBA" id="ARBA00022448"/>
    </source>
</evidence>
<dbReference type="PANTHER" id="PTHR32552">
    <property type="entry name" value="FERRICHROME IRON RECEPTOR-RELATED"/>
    <property type="match status" value="1"/>
</dbReference>
<keyword evidence="4" id="KW-0410">Iron transport</keyword>
<dbReference type="EMBL" id="BMZD01000006">
    <property type="protein sequence ID" value="GHA02880.1"/>
    <property type="molecule type" value="Genomic_DNA"/>
</dbReference>
<evidence type="ECO:0000256" key="5">
    <source>
        <dbReference type="ARBA" id="ARBA00022692"/>
    </source>
</evidence>